<dbReference type="EMBL" id="JAGFNS010000007">
    <property type="protein sequence ID" value="MBO3738330.1"/>
    <property type="molecule type" value="Genomic_DNA"/>
</dbReference>
<organism evidence="2 3">
    <name type="scientific">Actinoplanes flavus</name>
    <dbReference type="NCBI Taxonomy" id="2820290"/>
    <lineage>
        <taxon>Bacteria</taxon>
        <taxon>Bacillati</taxon>
        <taxon>Actinomycetota</taxon>
        <taxon>Actinomycetes</taxon>
        <taxon>Micromonosporales</taxon>
        <taxon>Micromonosporaceae</taxon>
        <taxon>Actinoplanes</taxon>
    </lineage>
</organism>
<dbReference type="Proteomes" id="UP000679690">
    <property type="component" value="Unassembled WGS sequence"/>
</dbReference>
<sequence length="330" mass="34362">MRLRHPSGRIVHLSCGISLDHVQDPASVVGRLEAANTALRGHFGTGALTVALRLSYRLAAALAEDGRARTRLRTDLDARGLEVVTLSGASGPGVSGPGASGPGVSGPGVSGPGVSGPGGVGAEAGEDGPEADWSEPARLRHTLDLARILVDLLPAEEVRGAVCTYGLGRADEWDETRQRAGARHLSRLSGGLADLAWRVGRAVRSGFQPGPGLVLDSPDQIVTALTRVDKDRLGVCLDLSTVLRDWRAPESGIDRMTDAGLSVITALITEPGAAWQPVLRHLLAADTARTEYVVVDTPGGDEQRAADLAHVLTELTALGLVPEQQPCTAP</sequence>
<dbReference type="InterPro" id="IPR036237">
    <property type="entry name" value="Xyl_isomerase-like_sf"/>
</dbReference>
<evidence type="ECO:0000313" key="3">
    <source>
        <dbReference type="Proteomes" id="UP000679690"/>
    </source>
</evidence>
<proteinExistence type="predicted"/>
<evidence type="ECO:0000313" key="2">
    <source>
        <dbReference type="EMBL" id="MBO3738330.1"/>
    </source>
</evidence>
<reference evidence="2 3" key="1">
    <citation type="submission" date="2021-03" db="EMBL/GenBank/DDBJ databases">
        <title>Actinoplanes flavus sp. nov., a novel actinomycete isolated from Coconut Palm rhizosphere soil.</title>
        <authorList>
            <person name="Luo X."/>
        </authorList>
    </citation>
    <scope>NUCLEOTIDE SEQUENCE [LARGE SCALE GENOMIC DNA]</scope>
    <source>
        <strain evidence="2 3">NEAU-H7</strain>
    </source>
</reference>
<accession>A0ABS3UHR1</accession>
<gene>
    <name evidence="2" type="ORF">J5X75_12430</name>
</gene>
<name>A0ABS3UHR1_9ACTN</name>
<evidence type="ECO:0000256" key="1">
    <source>
        <dbReference type="SAM" id="MobiDB-lite"/>
    </source>
</evidence>
<feature type="compositionally biased region" description="Gly residues" evidence="1">
    <location>
        <begin position="90"/>
        <end position="122"/>
    </location>
</feature>
<comment type="caution">
    <text evidence="2">The sequence shown here is derived from an EMBL/GenBank/DDBJ whole genome shotgun (WGS) entry which is preliminary data.</text>
</comment>
<feature type="compositionally biased region" description="Acidic residues" evidence="1">
    <location>
        <begin position="124"/>
        <end position="133"/>
    </location>
</feature>
<dbReference type="Gene3D" id="3.20.20.150">
    <property type="entry name" value="Divalent-metal-dependent TIM barrel enzymes"/>
    <property type="match status" value="1"/>
</dbReference>
<feature type="region of interest" description="Disordered" evidence="1">
    <location>
        <begin position="87"/>
        <end position="133"/>
    </location>
</feature>
<keyword evidence="3" id="KW-1185">Reference proteome</keyword>
<dbReference type="RefSeq" id="WP_208467508.1">
    <property type="nucleotide sequence ID" value="NZ_JAGFNS010000007.1"/>
</dbReference>
<dbReference type="SUPFAM" id="SSF51658">
    <property type="entry name" value="Xylose isomerase-like"/>
    <property type="match status" value="1"/>
</dbReference>
<protein>
    <submittedName>
        <fullName evidence="2">Uncharacterized protein</fullName>
    </submittedName>
</protein>